<sequence length="69" mass="7797">MLMKVILFVYIKLVIGYVVYGQTTTEFASSAEIAETNNNEHLNQCLSNYLIPRVVGSSGHSKVQQYTKR</sequence>
<reference evidence="3" key="1">
    <citation type="submission" date="2013-02" db="EMBL/GenBank/DDBJ databases">
        <authorList>
            <person name="Hughes D."/>
        </authorList>
    </citation>
    <scope>NUCLEOTIDE SEQUENCE</scope>
    <source>
        <strain>Durham</strain>
        <strain evidence="3">NC isolate 2 -- Noor lab</strain>
    </source>
</reference>
<feature type="signal peptide" evidence="1">
    <location>
        <begin position="1"/>
        <end position="16"/>
    </location>
</feature>
<name>T1GBM8_MEGSC</name>
<dbReference type="EnsemblMetazoa" id="MESCA000664-RA">
    <property type="protein sequence ID" value="MESCA000664-PA"/>
    <property type="gene ID" value="MESCA000664"/>
</dbReference>
<dbReference type="HOGENOM" id="CLU_2778777_0_0_1"/>
<dbReference type="EMBL" id="CAQQ02030017">
    <property type="status" value="NOT_ANNOTATED_CDS"/>
    <property type="molecule type" value="Genomic_DNA"/>
</dbReference>
<accession>T1GBM8</accession>
<dbReference type="AlphaFoldDB" id="T1GBM8"/>
<proteinExistence type="predicted"/>
<keyword evidence="3" id="KW-1185">Reference proteome</keyword>
<evidence type="ECO:0000256" key="1">
    <source>
        <dbReference type="SAM" id="SignalP"/>
    </source>
</evidence>
<protein>
    <submittedName>
        <fullName evidence="2">Uncharacterized protein</fullName>
    </submittedName>
</protein>
<evidence type="ECO:0000313" key="2">
    <source>
        <dbReference type="EnsemblMetazoa" id="MESCA000664-PA"/>
    </source>
</evidence>
<keyword evidence="1" id="KW-0732">Signal</keyword>
<dbReference type="Proteomes" id="UP000015102">
    <property type="component" value="Unassembled WGS sequence"/>
</dbReference>
<organism evidence="2 3">
    <name type="scientific">Megaselia scalaris</name>
    <name type="common">Humpbacked fly</name>
    <name type="synonym">Phora scalaris</name>
    <dbReference type="NCBI Taxonomy" id="36166"/>
    <lineage>
        <taxon>Eukaryota</taxon>
        <taxon>Metazoa</taxon>
        <taxon>Ecdysozoa</taxon>
        <taxon>Arthropoda</taxon>
        <taxon>Hexapoda</taxon>
        <taxon>Insecta</taxon>
        <taxon>Pterygota</taxon>
        <taxon>Neoptera</taxon>
        <taxon>Endopterygota</taxon>
        <taxon>Diptera</taxon>
        <taxon>Brachycera</taxon>
        <taxon>Muscomorpha</taxon>
        <taxon>Platypezoidea</taxon>
        <taxon>Phoridae</taxon>
        <taxon>Megaseliini</taxon>
        <taxon>Megaselia</taxon>
    </lineage>
</organism>
<dbReference type="Gene3D" id="3.40.630.10">
    <property type="entry name" value="Zn peptidases"/>
    <property type="match status" value="1"/>
</dbReference>
<reference evidence="2" key="2">
    <citation type="submission" date="2015-06" db="UniProtKB">
        <authorList>
            <consortium name="EnsemblMetazoa"/>
        </authorList>
    </citation>
    <scope>IDENTIFICATION</scope>
</reference>
<feature type="chain" id="PRO_5004588166" evidence="1">
    <location>
        <begin position="17"/>
        <end position="69"/>
    </location>
</feature>
<evidence type="ECO:0000313" key="3">
    <source>
        <dbReference type="Proteomes" id="UP000015102"/>
    </source>
</evidence>